<feature type="compositionally biased region" description="Low complexity" evidence="1">
    <location>
        <begin position="160"/>
        <end position="172"/>
    </location>
</feature>
<sequence>MHPEEAPGRARPGRDCRLQAIYEGSTPAQAGEIAFQPRASHALKPRVAWLPRHVLGGEALGKGPCFKSLRTVDWVPAESEPPGPRLARLLAERVAVARIPIQGLYLNRRRQDAGFAGVGAAWAPKLRFATARTVPSPGSAGPGRRSLKSGLRSRARDRGVAATAQAVEAVPAGPGAQRPRTKGGAVPRGGDAALRVRWAAGGGAHSPCGGEPWTSRSAESPGTSNAALSTDAASSSAASAQPAPVMPTARSAAPAGPPRPARRCSATAARSPVIAPSAAVTAA</sequence>
<evidence type="ECO:0000256" key="1">
    <source>
        <dbReference type="SAM" id="MobiDB-lite"/>
    </source>
</evidence>
<protein>
    <submittedName>
        <fullName evidence="2">Uncharacterized protein</fullName>
    </submittedName>
</protein>
<keyword evidence="3" id="KW-1185">Reference proteome</keyword>
<gene>
    <name evidence="2" type="ORF">P7K49_027242</name>
</gene>
<organism evidence="2 3">
    <name type="scientific">Saguinus oedipus</name>
    <name type="common">Cotton-top tamarin</name>
    <name type="synonym">Oedipomidas oedipus</name>
    <dbReference type="NCBI Taxonomy" id="9490"/>
    <lineage>
        <taxon>Eukaryota</taxon>
        <taxon>Metazoa</taxon>
        <taxon>Chordata</taxon>
        <taxon>Craniata</taxon>
        <taxon>Vertebrata</taxon>
        <taxon>Euteleostomi</taxon>
        <taxon>Mammalia</taxon>
        <taxon>Eutheria</taxon>
        <taxon>Euarchontoglires</taxon>
        <taxon>Primates</taxon>
        <taxon>Haplorrhini</taxon>
        <taxon>Platyrrhini</taxon>
        <taxon>Cebidae</taxon>
        <taxon>Callitrichinae</taxon>
        <taxon>Saguinus</taxon>
    </lineage>
</organism>
<name>A0ABQ9U9N9_SAGOE</name>
<accession>A0ABQ9U9N9</accession>
<feature type="region of interest" description="Disordered" evidence="1">
    <location>
        <begin position="132"/>
        <end position="189"/>
    </location>
</feature>
<dbReference type="Proteomes" id="UP001266305">
    <property type="component" value="Unassembled WGS sequence"/>
</dbReference>
<feature type="compositionally biased region" description="Low complexity" evidence="1">
    <location>
        <begin position="224"/>
        <end position="254"/>
    </location>
</feature>
<dbReference type="EMBL" id="JASSZA010000014">
    <property type="protein sequence ID" value="KAK2093504.1"/>
    <property type="molecule type" value="Genomic_DNA"/>
</dbReference>
<proteinExistence type="predicted"/>
<feature type="region of interest" description="Disordered" evidence="1">
    <location>
        <begin position="201"/>
        <end position="283"/>
    </location>
</feature>
<reference evidence="2 3" key="1">
    <citation type="submission" date="2023-05" db="EMBL/GenBank/DDBJ databases">
        <title>B98-5 Cell Line De Novo Hybrid Assembly: An Optical Mapping Approach.</title>
        <authorList>
            <person name="Kananen K."/>
            <person name="Auerbach J.A."/>
            <person name="Kautto E."/>
            <person name="Blachly J.S."/>
        </authorList>
    </citation>
    <scope>NUCLEOTIDE SEQUENCE [LARGE SCALE GENOMIC DNA]</scope>
    <source>
        <strain evidence="2">B95-8</strain>
        <tissue evidence="2">Cell line</tissue>
    </source>
</reference>
<comment type="caution">
    <text evidence="2">The sequence shown here is derived from an EMBL/GenBank/DDBJ whole genome shotgun (WGS) entry which is preliminary data.</text>
</comment>
<evidence type="ECO:0000313" key="3">
    <source>
        <dbReference type="Proteomes" id="UP001266305"/>
    </source>
</evidence>
<feature type="compositionally biased region" description="Polar residues" evidence="1">
    <location>
        <begin position="214"/>
        <end position="223"/>
    </location>
</feature>
<evidence type="ECO:0000313" key="2">
    <source>
        <dbReference type="EMBL" id="KAK2093504.1"/>
    </source>
</evidence>